<dbReference type="EMBL" id="QUSF01000007">
    <property type="protein sequence ID" value="RLW07519.1"/>
    <property type="molecule type" value="Genomic_DNA"/>
</dbReference>
<dbReference type="Proteomes" id="UP000276834">
    <property type="component" value="Unassembled WGS sequence"/>
</dbReference>
<feature type="region of interest" description="Disordered" evidence="1">
    <location>
        <begin position="1"/>
        <end position="39"/>
    </location>
</feature>
<dbReference type="AlphaFoldDB" id="A0A3L8SS85"/>
<protein>
    <submittedName>
        <fullName evidence="2">Uncharacterized protein</fullName>
    </submittedName>
</protein>
<comment type="caution">
    <text evidence="2">The sequence shown here is derived from an EMBL/GenBank/DDBJ whole genome shotgun (WGS) entry which is preliminary data.</text>
</comment>
<feature type="compositionally biased region" description="Basic and acidic residues" evidence="1">
    <location>
        <begin position="115"/>
        <end position="125"/>
    </location>
</feature>
<feature type="compositionally biased region" description="Acidic residues" evidence="1">
    <location>
        <begin position="92"/>
        <end position="101"/>
    </location>
</feature>
<evidence type="ECO:0000256" key="1">
    <source>
        <dbReference type="SAM" id="MobiDB-lite"/>
    </source>
</evidence>
<organism evidence="2 3">
    <name type="scientific">Chloebia gouldiae</name>
    <name type="common">Gouldian finch</name>
    <name type="synonym">Erythrura gouldiae</name>
    <dbReference type="NCBI Taxonomy" id="44316"/>
    <lineage>
        <taxon>Eukaryota</taxon>
        <taxon>Metazoa</taxon>
        <taxon>Chordata</taxon>
        <taxon>Craniata</taxon>
        <taxon>Vertebrata</taxon>
        <taxon>Euteleostomi</taxon>
        <taxon>Archelosauria</taxon>
        <taxon>Archosauria</taxon>
        <taxon>Dinosauria</taxon>
        <taxon>Saurischia</taxon>
        <taxon>Theropoda</taxon>
        <taxon>Coelurosauria</taxon>
        <taxon>Aves</taxon>
        <taxon>Neognathae</taxon>
        <taxon>Neoaves</taxon>
        <taxon>Telluraves</taxon>
        <taxon>Australaves</taxon>
        <taxon>Passeriformes</taxon>
        <taxon>Passeroidea</taxon>
        <taxon>Passeridae</taxon>
        <taxon>Chloebia</taxon>
    </lineage>
</organism>
<accession>A0A3L8SS85</accession>
<proteinExistence type="predicted"/>
<evidence type="ECO:0000313" key="2">
    <source>
        <dbReference type="EMBL" id="RLW07519.1"/>
    </source>
</evidence>
<feature type="region of interest" description="Disordered" evidence="1">
    <location>
        <begin position="90"/>
        <end position="125"/>
    </location>
</feature>
<keyword evidence="3" id="KW-1185">Reference proteome</keyword>
<feature type="compositionally biased region" description="Polar residues" evidence="1">
    <location>
        <begin position="1"/>
        <end position="25"/>
    </location>
</feature>
<name>A0A3L8SS85_CHLGU</name>
<reference evidence="2 3" key="1">
    <citation type="journal article" date="2018" name="Proc. R. Soc. B">
        <title>A non-coding region near Follistatin controls head colour polymorphism in the Gouldian finch.</title>
        <authorList>
            <person name="Toomey M.B."/>
            <person name="Marques C.I."/>
            <person name="Andrade P."/>
            <person name="Araujo P.M."/>
            <person name="Sabatino S."/>
            <person name="Gazda M.A."/>
            <person name="Afonso S."/>
            <person name="Lopes R.J."/>
            <person name="Corbo J.C."/>
            <person name="Carneiro M."/>
        </authorList>
    </citation>
    <scope>NUCLEOTIDE SEQUENCE [LARGE SCALE GENOMIC DNA]</scope>
    <source>
        <strain evidence="2">Red01</strain>
        <tissue evidence="2">Muscle</tissue>
    </source>
</reference>
<sequence length="264" mass="29589">MDKINYTLNSKTDVTEGCKSSSSTEAPFMLASDPEMSSSDQSELRKALWPALECLVSTHFSMSSSQLVLGSPNLDDVWIREAASRIGLLQEKEEEEEEEEEKEHVHSKPPQAEELSQHADEGQHDRDFHCPVCPLPLWRKRNSGGLCGGVEEGVLPVKPIIAGKSQSSALVEELEGWKFVLQMGRELMWDEQRNSTPRDIRLEEESWSVAKHAEDLHMSDFGVRNMDQVAPVANMYRGMLKVSTLELSPPKASWGSPQPELLQC</sequence>
<evidence type="ECO:0000313" key="3">
    <source>
        <dbReference type="Proteomes" id="UP000276834"/>
    </source>
</evidence>
<gene>
    <name evidence="2" type="ORF">DV515_00003494</name>
</gene>